<comment type="caution">
    <text evidence="1">The sequence shown here is derived from an EMBL/GenBank/DDBJ whole genome shotgun (WGS) entry which is preliminary data.</text>
</comment>
<evidence type="ECO:0000313" key="2">
    <source>
        <dbReference type="Proteomes" id="UP001220324"/>
    </source>
</evidence>
<name>A0AAD6D2M5_9EURO</name>
<accession>A0AAD6D2M5</accession>
<sequence>MLLNDEVGGPARQGWDTSLYEYWLDCLMQEFNLRMYNEFRRQALDDLFTRHTDDGFNFLMEYYRLAVGSPFRIHPRILSDLVGLCRDEAFKPRDAIFSLIETAVANDQGNEKFHKIDFIRKQFTRAFGNQWRGTGRKSYH</sequence>
<reference evidence="1 2" key="1">
    <citation type="journal article" date="2023" name="IMA Fungus">
        <title>Comparative genomic study of the Penicillium genus elucidates a diverse pangenome and 15 lateral gene transfer events.</title>
        <authorList>
            <person name="Petersen C."/>
            <person name="Sorensen T."/>
            <person name="Nielsen M.R."/>
            <person name="Sondergaard T.E."/>
            <person name="Sorensen J.L."/>
            <person name="Fitzpatrick D.A."/>
            <person name="Frisvad J.C."/>
            <person name="Nielsen K.L."/>
        </authorList>
    </citation>
    <scope>NUCLEOTIDE SEQUENCE [LARGE SCALE GENOMIC DNA]</scope>
    <source>
        <strain evidence="1 2">IBT 35679</strain>
    </source>
</reference>
<keyword evidence="2" id="KW-1185">Reference proteome</keyword>
<proteinExistence type="predicted"/>
<evidence type="ECO:0000313" key="1">
    <source>
        <dbReference type="EMBL" id="KAJ5546806.1"/>
    </source>
</evidence>
<protein>
    <submittedName>
        <fullName evidence="1">Uncharacterized protein</fullName>
    </submittedName>
</protein>
<dbReference type="Proteomes" id="UP001220324">
    <property type="component" value="Unassembled WGS sequence"/>
</dbReference>
<organism evidence="1 2">
    <name type="scientific">Penicillium frequentans</name>
    <dbReference type="NCBI Taxonomy" id="3151616"/>
    <lineage>
        <taxon>Eukaryota</taxon>
        <taxon>Fungi</taxon>
        <taxon>Dikarya</taxon>
        <taxon>Ascomycota</taxon>
        <taxon>Pezizomycotina</taxon>
        <taxon>Eurotiomycetes</taxon>
        <taxon>Eurotiomycetidae</taxon>
        <taxon>Eurotiales</taxon>
        <taxon>Aspergillaceae</taxon>
        <taxon>Penicillium</taxon>
    </lineage>
</organism>
<gene>
    <name evidence="1" type="ORF">N7494_004391</name>
</gene>
<dbReference type="EMBL" id="JAQIZZ010000003">
    <property type="protein sequence ID" value="KAJ5546806.1"/>
    <property type="molecule type" value="Genomic_DNA"/>
</dbReference>
<dbReference type="AlphaFoldDB" id="A0AAD6D2M5"/>